<evidence type="ECO:0000313" key="2">
    <source>
        <dbReference type="Proteomes" id="UP000320811"/>
    </source>
</evidence>
<reference evidence="1 2" key="1">
    <citation type="submission" date="2019-06" db="EMBL/GenBank/DDBJ databases">
        <title>Sorghum-associated microbial communities from plants grown in Nebraska, USA.</title>
        <authorList>
            <person name="Schachtman D."/>
        </authorList>
    </citation>
    <scope>NUCLEOTIDE SEQUENCE [LARGE SCALE GENOMIC DNA]</scope>
    <source>
        <strain evidence="1 2">1209</strain>
    </source>
</reference>
<protein>
    <submittedName>
        <fullName evidence="1">Uncharacterized protein</fullName>
    </submittedName>
</protein>
<sequence length="73" mass="8101">MLTGRCFLSPIATGMGGTYLAAETILSRVTSMKHTCFRQGNAGAYVVISIAVLWGKHFYAQHIVQMKLSSYEW</sequence>
<gene>
    <name evidence="1" type="ORF">FHW36_104344</name>
</gene>
<organism evidence="1 2">
    <name type="scientific">Chitinophaga polysaccharea</name>
    <dbReference type="NCBI Taxonomy" id="1293035"/>
    <lineage>
        <taxon>Bacteria</taxon>
        <taxon>Pseudomonadati</taxon>
        <taxon>Bacteroidota</taxon>
        <taxon>Chitinophagia</taxon>
        <taxon>Chitinophagales</taxon>
        <taxon>Chitinophagaceae</taxon>
        <taxon>Chitinophaga</taxon>
    </lineage>
</organism>
<keyword evidence="2" id="KW-1185">Reference proteome</keyword>
<dbReference type="Proteomes" id="UP000320811">
    <property type="component" value="Unassembled WGS sequence"/>
</dbReference>
<name>A0A561PRE3_9BACT</name>
<evidence type="ECO:0000313" key="1">
    <source>
        <dbReference type="EMBL" id="TWF40661.1"/>
    </source>
</evidence>
<proteinExistence type="predicted"/>
<dbReference type="AlphaFoldDB" id="A0A561PRE3"/>
<comment type="caution">
    <text evidence="1">The sequence shown here is derived from an EMBL/GenBank/DDBJ whole genome shotgun (WGS) entry which is preliminary data.</text>
</comment>
<accession>A0A561PRE3</accession>
<dbReference type="EMBL" id="VIWO01000004">
    <property type="protein sequence ID" value="TWF40661.1"/>
    <property type="molecule type" value="Genomic_DNA"/>
</dbReference>